<keyword evidence="1" id="KW-0812">Transmembrane</keyword>
<dbReference type="EMBL" id="JAYMYR010000004">
    <property type="protein sequence ID" value="KAK7367624.1"/>
    <property type="molecule type" value="Genomic_DNA"/>
</dbReference>
<dbReference type="AlphaFoldDB" id="A0AAN9RDW2"/>
<evidence type="ECO:0000256" key="1">
    <source>
        <dbReference type="SAM" id="Phobius"/>
    </source>
</evidence>
<feature type="transmembrane region" description="Helical" evidence="1">
    <location>
        <begin position="7"/>
        <end position="23"/>
    </location>
</feature>
<evidence type="ECO:0000313" key="3">
    <source>
        <dbReference type="Proteomes" id="UP001374584"/>
    </source>
</evidence>
<dbReference type="Proteomes" id="UP001374584">
    <property type="component" value="Unassembled WGS sequence"/>
</dbReference>
<organism evidence="2 3">
    <name type="scientific">Phaseolus coccineus</name>
    <name type="common">Scarlet runner bean</name>
    <name type="synonym">Phaseolus multiflorus</name>
    <dbReference type="NCBI Taxonomy" id="3886"/>
    <lineage>
        <taxon>Eukaryota</taxon>
        <taxon>Viridiplantae</taxon>
        <taxon>Streptophyta</taxon>
        <taxon>Embryophyta</taxon>
        <taxon>Tracheophyta</taxon>
        <taxon>Spermatophyta</taxon>
        <taxon>Magnoliopsida</taxon>
        <taxon>eudicotyledons</taxon>
        <taxon>Gunneridae</taxon>
        <taxon>Pentapetalae</taxon>
        <taxon>rosids</taxon>
        <taxon>fabids</taxon>
        <taxon>Fabales</taxon>
        <taxon>Fabaceae</taxon>
        <taxon>Papilionoideae</taxon>
        <taxon>50 kb inversion clade</taxon>
        <taxon>NPAAA clade</taxon>
        <taxon>indigoferoid/millettioid clade</taxon>
        <taxon>Phaseoleae</taxon>
        <taxon>Phaseolus</taxon>
    </lineage>
</organism>
<accession>A0AAN9RDW2</accession>
<feature type="transmembrane region" description="Helical" evidence="1">
    <location>
        <begin position="29"/>
        <end position="45"/>
    </location>
</feature>
<keyword evidence="3" id="KW-1185">Reference proteome</keyword>
<proteinExistence type="predicted"/>
<keyword evidence="1" id="KW-1133">Transmembrane helix</keyword>
<evidence type="ECO:0000313" key="2">
    <source>
        <dbReference type="EMBL" id="KAK7367624.1"/>
    </source>
</evidence>
<keyword evidence="1" id="KW-0472">Membrane</keyword>
<protein>
    <submittedName>
        <fullName evidence="2">Uncharacterized protein</fullName>
    </submittedName>
</protein>
<name>A0AAN9RDW2_PHACN</name>
<gene>
    <name evidence="2" type="ORF">VNO80_09639</name>
</gene>
<sequence length="124" mass="14455">MDSLARLVLSRVIVLIYIALALYSKAELRYVHLFTALFLAFWGRYQSDRLLLACREFNLFLLSYQLSGVNGLTSVSSCRECIQIPSIHNFQFHGDTPIPTVQNTRYVVHSLWWVGWLRWEDVSE</sequence>
<comment type="caution">
    <text evidence="2">The sequence shown here is derived from an EMBL/GenBank/DDBJ whole genome shotgun (WGS) entry which is preliminary data.</text>
</comment>
<reference evidence="2 3" key="1">
    <citation type="submission" date="2024-01" db="EMBL/GenBank/DDBJ databases">
        <title>The genomes of 5 underutilized Papilionoideae crops provide insights into root nodulation and disease resistanc.</title>
        <authorList>
            <person name="Jiang F."/>
        </authorList>
    </citation>
    <scope>NUCLEOTIDE SEQUENCE [LARGE SCALE GENOMIC DNA]</scope>
    <source>
        <strain evidence="2">JINMINGXINNONG_FW02</strain>
        <tissue evidence="2">Leaves</tissue>
    </source>
</reference>